<dbReference type="SUPFAM" id="SSF52540">
    <property type="entry name" value="P-loop containing nucleoside triphosphate hydrolases"/>
    <property type="match status" value="1"/>
</dbReference>
<dbReference type="Gene3D" id="3.40.50.300">
    <property type="entry name" value="P-loop containing nucleotide triphosphate hydrolases"/>
    <property type="match status" value="1"/>
</dbReference>
<dbReference type="PRINTS" id="PR01874">
    <property type="entry name" value="DNAREPAIRADA"/>
</dbReference>
<keyword evidence="7 11" id="KW-0067">ATP-binding</keyword>
<sequence>MAKTPVTTYTCQECGWATTKWVGRCSQCGGWGTVDEVNTVGASSGTSALTPRSPALPITDVPATASTKTPTGVDELDRVLGGGLVPGAVILLAGEPGVGKSTLLLDVAAKTADALREASERSSTDNRAYSEGKNNAPRGENRSSQRSVTGNGRSNSVVPSAGNVLYISGEESASQVRLRAERIGAMNSNLFLASESDLARVLGHIEAQNPSLVIVDSVQTISDSRIDGVAGGSAQVKAVTSALVHVAKTRGLPVLLVGHVTKDGSIAGPRVLEHLVDVVCQFEGDKHSRLRMVRAVKNRYGATDEVGCFELVDHGIIGLPDPSGLFLSARNRSVPGTCASMSLDGRRPIPVELQGLVVQSSGRPQRTNSGVNSSRVAMIVAILQSRLGLALEQKDIFVSTVGGAQANEPSADIAIALALASAYVDLPVAPGVIAIGEVALTGELRPVTGLRQRLAEATRLGFTLALIPQSHEKIQPPEGLKIRTCSDIKEATQAVLPLSLQP</sequence>
<keyword evidence="2 11" id="KW-0547">Nucleotide-binding</keyword>
<dbReference type="PANTHER" id="PTHR32472:SF10">
    <property type="entry name" value="DNA REPAIR PROTEIN RADA-LIKE PROTEIN"/>
    <property type="match status" value="1"/>
</dbReference>
<keyword evidence="6" id="KW-0862">Zinc</keyword>
<dbReference type="GO" id="GO:0004252">
    <property type="term" value="F:serine-type endopeptidase activity"/>
    <property type="evidence" value="ECO:0007669"/>
    <property type="project" value="InterPro"/>
</dbReference>
<dbReference type="InterPro" id="IPR020568">
    <property type="entry name" value="Ribosomal_Su5_D2-typ_SF"/>
</dbReference>
<evidence type="ECO:0000256" key="6">
    <source>
        <dbReference type="ARBA" id="ARBA00022833"/>
    </source>
</evidence>
<feature type="region of interest" description="Disordered" evidence="12">
    <location>
        <begin position="45"/>
        <end position="72"/>
    </location>
</feature>
<dbReference type="InterPro" id="IPR020588">
    <property type="entry name" value="RecA_ATP-bd"/>
</dbReference>
<evidence type="ECO:0000256" key="8">
    <source>
        <dbReference type="ARBA" id="ARBA00023016"/>
    </source>
</evidence>
<dbReference type="PROSITE" id="PS50162">
    <property type="entry name" value="RECA_2"/>
    <property type="match status" value="1"/>
</dbReference>
<evidence type="ECO:0000256" key="3">
    <source>
        <dbReference type="ARBA" id="ARBA00022763"/>
    </source>
</evidence>
<evidence type="ECO:0000256" key="2">
    <source>
        <dbReference type="ARBA" id="ARBA00022741"/>
    </source>
</evidence>
<evidence type="ECO:0000256" key="4">
    <source>
        <dbReference type="ARBA" id="ARBA00022771"/>
    </source>
</evidence>
<keyword evidence="9 11" id="KW-0238">DNA-binding</keyword>
<dbReference type="GO" id="GO:0005829">
    <property type="term" value="C:cytosol"/>
    <property type="evidence" value="ECO:0007669"/>
    <property type="project" value="TreeGrafter"/>
</dbReference>
<organism evidence="14 15">
    <name type="scientific">Actinotignum urinale</name>
    <dbReference type="NCBI Taxonomy" id="190146"/>
    <lineage>
        <taxon>Bacteria</taxon>
        <taxon>Bacillati</taxon>
        <taxon>Actinomycetota</taxon>
        <taxon>Actinomycetes</taxon>
        <taxon>Actinomycetales</taxon>
        <taxon>Actinomycetaceae</taxon>
        <taxon>Actinotignum</taxon>
    </lineage>
</organism>
<evidence type="ECO:0000313" key="15">
    <source>
        <dbReference type="Proteomes" id="UP001281731"/>
    </source>
</evidence>
<dbReference type="InterPro" id="IPR014721">
    <property type="entry name" value="Ribsml_uS5_D2-typ_fold_subgr"/>
</dbReference>
<dbReference type="InterPro" id="IPR004504">
    <property type="entry name" value="DNA_repair_RadA"/>
</dbReference>
<reference evidence="14" key="1">
    <citation type="submission" date="2023-10" db="EMBL/GenBank/DDBJ databases">
        <title>Whole Genome based description of the genera Actinobaculum and Actinotignum reveals a complex phylogenetic relationship within the species included in the genus Actinotignum.</title>
        <authorList>
            <person name="Jensen C.S."/>
            <person name="Dargis R."/>
            <person name="Kemp M."/>
            <person name="Christensen J.J."/>
        </authorList>
    </citation>
    <scope>NUCLEOTIDE SEQUENCE</scope>
    <source>
        <strain evidence="14">SLA_B511</strain>
    </source>
</reference>
<accession>A0AAW9HN69</accession>
<dbReference type="Proteomes" id="UP001281731">
    <property type="component" value="Unassembled WGS sequence"/>
</dbReference>
<dbReference type="Gene3D" id="3.30.230.10">
    <property type="match status" value="1"/>
</dbReference>
<dbReference type="HAMAP" id="MF_01498">
    <property type="entry name" value="RadA_bact"/>
    <property type="match status" value="1"/>
</dbReference>
<dbReference type="GO" id="GO:0006508">
    <property type="term" value="P:proteolysis"/>
    <property type="evidence" value="ECO:0007669"/>
    <property type="project" value="InterPro"/>
</dbReference>
<feature type="domain" description="RecA family profile 1" evidence="13">
    <location>
        <begin position="65"/>
        <end position="260"/>
    </location>
</feature>
<feature type="short sequence motif" description="RadA KNRFG motif" evidence="11">
    <location>
        <begin position="297"/>
        <end position="301"/>
    </location>
</feature>
<dbReference type="GO" id="GO:0008270">
    <property type="term" value="F:zinc ion binding"/>
    <property type="evidence" value="ECO:0007669"/>
    <property type="project" value="UniProtKB-KW"/>
</dbReference>
<dbReference type="GO" id="GO:0000725">
    <property type="term" value="P:recombinational repair"/>
    <property type="evidence" value="ECO:0007669"/>
    <property type="project" value="UniProtKB-UniRule"/>
</dbReference>
<evidence type="ECO:0000256" key="1">
    <source>
        <dbReference type="ARBA" id="ARBA00022723"/>
    </source>
</evidence>
<keyword evidence="5" id="KW-0378">Hydrolase</keyword>
<feature type="compositionally biased region" description="Polar residues" evidence="12">
    <location>
        <begin position="142"/>
        <end position="156"/>
    </location>
</feature>
<dbReference type="SMART" id="SM00382">
    <property type="entry name" value="AAA"/>
    <property type="match status" value="1"/>
</dbReference>
<evidence type="ECO:0000259" key="13">
    <source>
        <dbReference type="PROSITE" id="PS50162"/>
    </source>
</evidence>
<gene>
    <name evidence="11" type="primary">radA</name>
    <name evidence="14" type="ORF">R6G80_05665</name>
</gene>
<dbReference type="CDD" id="cd01121">
    <property type="entry name" value="RadA_SMS_N"/>
    <property type="match status" value="1"/>
</dbReference>
<comment type="domain">
    <text evidence="11">The middle region has homology to RecA with ATPase motifs including the RadA KNRFG motif, while the C-terminus is homologous to Lon protease.</text>
</comment>
<comment type="similarity">
    <text evidence="11">Belongs to the RecA family. RadA subfamily.</text>
</comment>
<dbReference type="InterPro" id="IPR008269">
    <property type="entry name" value="Lon_proteolytic"/>
</dbReference>
<comment type="caution">
    <text evidence="14">The sequence shown here is derived from an EMBL/GenBank/DDBJ whole genome shotgun (WGS) entry which is preliminary data.</text>
</comment>
<dbReference type="GO" id="GO:0004176">
    <property type="term" value="F:ATP-dependent peptidase activity"/>
    <property type="evidence" value="ECO:0007669"/>
    <property type="project" value="InterPro"/>
</dbReference>
<evidence type="ECO:0000256" key="9">
    <source>
        <dbReference type="ARBA" id="ARBA00023125"/>
    </source>
</evidence>
<dbReference type="Pfam" id="PF13481">
    <property type="entry name" value="AAA_25"/>
    <property type="match status" value="2"/>
</dbReference>
<feature type="region of interest" description="Lon-protease-like" evidence="11">
    <location>
        <begin position="395"/>
        <end position="502"/>
    </location>
</feature>
<dbReference type="GO" id="GO:0003684">
    <property type="term" value="F:damaged DNA binding"/>
    <property type="evidence" value="ECO:0007669"/>
    <property type="project" value="InterPro"/>
</dbReference>
<feature type="compositionally biased region" description="Basic and acidic residues" evidence="12">
    <location>
        <begin position="116"/>
        <end position="130"/>
    </location>
</feature>
<dbReference type="GO" id="GO:0005524">
    <property type="term" value="F:ATP binding"/>
    <property type="evidence" value="ECO:0007669"/>
    <property type="project" value="UniProtKB-UniRule"/>
</dbReference>
<dbReference type="InterPro" id="IPR041166">
    <property type="entry name" value="Rubredoxin_2"/>
</dbReference>
<dbReference type="GO" id="GO:0140664">
    <property type="term" value="F:ATP-dependent DNA damage sensor activity"/>
    <property type="evidence" value="ECO:0007669"/>
    <property type="project" value="InterPro"/>
</dbReference>
<keyword evidence="4" id="KW-0863">Zinc-finger</keyword>
<evidence type="ECO:0000313" key="14">
    <source>
        <dbReference type="EMBL" id="MDY5155212.1"/>
    </source>
</evidence>
<dbReference type="EMBL" id="JAWNGC010000006">
    <property type="protein sequence ID" value="MDY5155212.1"/>
    <property type="molecule type" value="Genomic_DNA"/>
</dbReference>
<dbReference type="AlphaFoldDB" id="A0AAW9HN69"/>
<proteinExistence type="inferred from homology"/>
<dbReference type="InterPro" id="IPR027417">
    <property type="entry name" value="P-loop_NTPase"/>
</dbReference>
<name>A0AAW9HN69_9ACTO</name>
<dbReference type="PANTHER" id="PTHR32472">
    <property type="entry name" value="DNA REPAIR PROTEIN RADA"/>
    <property type="match status" value="1"/>
</dbReference>
<dbReference type="RefSeq" id="WP_320756596.1">
    <property type="nucleotide sequence ID" value="NZ_JAWNGC010000006.1"/>
</dbReference>
<dbReference type="Pfam" id="PF05362">
    <property type="entry name" value="Lon_C"/>
    <property type="match status" value="1"/>
</dbReference>
<evidence type="ECO:0000256" key="11">
    <source>
        <dbReference type="HAMAP-Rule" id="MF_01498"/>
    </source>
</evidence>
<keyword evidence="3 11" id="KW-0227">DNA damage</keyword>
<comment type="function">
    <text evidence="11">Plays a role in repairing double-strand DNA breaks, probably involving stabilizing or processing branched DNA or blocked replication forks.</text>
</comment>
<feature type="region of interest" description="Disordered" evidence="12">
    <location>
        <begin position="116"/>
        <end position="156"/>
    </location>
</feature>
<dbReference type="SUPFAM" id="SSF54211">
    <property type="entry name" value="Ribosomal protein S5 domain 2-like"/>
    <property type="match status" value="1"/>
</dbReference>
<keyword evidence="8 11" id="KW-0346">Stress response</keyword>
<dbReference type="InterPro" id="IPR003593">
    <property type="entry name" value="AAA+_ATPase"/>
</dbReference>
<feature type="binding site" evidence="11">
    <location>
        <begin position="94"/>
        <end position="101"/>
    </location>
    <ligand>
        <name>ATP</name>
        <dbReference type="ChEBI" id="CHEBI:30616"/>
    </ligand>
</feature>
<evidence type="ECO:0000256" key="7">
    <source>
        <dbReference type="ARBA" id="ARBA00022840"/>
    </source>
</evidence>
<evidence type="ECO:0000256" key="10">
    <source>
        <dbReference type="ARBA" id="ARBA00023204"/>
    </source>
</evidence>
<evidence type="ECO:0000256" key="5">
    <source>
        <dbReference type="ARBA" id="ARBA00022801"/>
    </source>
</evidence>
<protein>
    <recommendedName>
        <fullName evidence="11">DNA repair protein RadA</fullName>
    </recommendedName>
</protein>
<keyword evidence="1 11" id="KW-0479">Metal-binding</keyword>
<keyword evidence="10 11" id="KW-0234">DNA repair</keyword>
<dbReference type="Pfam" id="PF18073">
    <property type="entry name" value="Zn_ribbon_LapB"/>
    <property type="match status" value="1"/>
</dbReference>
<evidence type="ECO:0000256" key="12">
    <source>
        <dbReference type="SAM" id="MobiDB-lite"/>
    </source>
</evidence>